<dbReference type="InterPro" id="IPR006016">
    <property type="entry name" value="UspA"/>
</dbReference>
<dbReference type="CDD" id="cd00293">
    <property type="entry name" value="USP-like"/>
    <property type="match status" value="1"/>
</dbReference>
<evidence type="ECO:0000313" key="3">
    <source>
        <dbReference type="EMBL" id="RBI85692.1"/>
    </source>
</evidence>
<dbReference type="PANTHER" id="PTHR46268:SF6">
    <property type="entry name" value="UNIVERSAL STRESS PROTEIN UP12"/>
    <property type="match status" value="1"/>
</dbReference>
<dbReference type="InterPro" id="IPR014729">
    <property type="entry name" value="Rossmann-like_a/b/a_fold"/>
</dbReference>
<dbReference type="AlphaFoldDB" id="A0A365U9H7"/>
<reference evidence="3 4" key="1">
    <citation type="submission" date="2018-07" db="EMBL/GenBank/DDBJ databases">
        <title>Rhodosalinus sp. strain E84T genomic sequence and assembly.</title>
        <authorList>
            <person name="Liu Z.-W."/>
            <person name="Lu D.-C."/>
        </authorList>
    </citation>
    <scope>NUCLEOTIDE SEQUENCE [LARGE SCALE GENOMIC DNA]</scope>
    <source>
        <strain evidence="3 4">E84</strain>
    </source>
</reference>
<evidence type="ECO:0000259" key="2">
    <source>
        <dbReference type="Pfam" id="PF00582"/>
    </source>
</evidence>
<feature type="domain" description="UspA" evidence="2">
    <location>
        <begin position="6"/>
        <end position="136"/>
    </location>
</feature>
<gene>
    <name evidence="3" type="ORF">DRV85_08160</name>
</gene>
<evidence type="ECO:0000256" key="1">
    <source>
        <dbReference type="ARBA" id="ARBA00008791"/>
    </source>
</evidence>
<name>A0A365U9H7_9RHOB</name>
<dbReference type="PANTHER" id="PTHR46268">
    <property type="entry name" value="STRESS RESPONSE PROTEIN NHAX"/>
    <property type="match status" value="1"/>
</dbReference>
<dbReference type="OrthoDB" id="9792500at2"/>
<dbReference type="Gene3D" id="3.40.50.620">
    <property type="entry name" value="HUPs"/>
    <property type="match status" value="1"/>
</dbReference>
<dbReference type="PRINTS" id="PR01438">
    <property type="entry name" value="UNVRSLSTRESS"/>
</dbReference>
<dbReference type="Pfam" id="PF00582">
    <property type="entry name" value="Usp"/>
    <property type="match status" value="1"/>
</dbReference>
<keyword evidence="4" id="KW-1185">Reference proteome</keyword>
<accession>A0A365U9H7</accession>
<protein>
    <submittedName>
        <fullName evidence="3">Universal stress protein</fullName>
    </submittedName>
</protein>
<comment type="caution">
    <text evidence="3">The sequence shown here is derived from an EMBL/GenBank/DDBJ whole genome shotgun (WGS) entry which is preliminary data.</text>
</comment>
<dbReference type="InterPro" id="IPR006015">
    <property type="entry name" value="Universal_stress_UspA"/>
</dbReference>
<comment type="similarity">
    <text evidence="1">Belongs to the universal stress protein A family.</text>
</comment>
<proteinExistence type="inferred from homology"/>
<dbReference type="SUPFAM" id="SSF52402">
    <property type="entry name" value="Adenine nucleotide alpha hydrolases-like"/>
    <property type="match status" value="1"/>
</dbReference>
<evidence type="ECO:0000313" key="4">
    <source>
        <dbReference type="Proteomes" id="UP000253370"/>
    </source>
</evidence>
<dbReference type="RefSeq" id="WP_113288950.1">
    <property type="nucleotide sequence ID" value="NZ_QNTQ01000006.1"/>
</dbReference>
<dbReference type="EMBL" id="QNTQ01000006">
    <property type="protein sequence ID" value="RBI85692.1"/>
    <property type="molecule type" value="Genomic_DNA"/>
</dbReference>
<organism evidence="3 4">
    <name type="scientific">Rhodosalinus halophilus</name>
    <dbReference type="NCBI Taxonomy" id="2259333"/>
    <lineage>
        <taxon>Bacteria</taxon>
        <taxon>Pseudomonadati</taxon>
        <taxon>Pseudomonadota</taxon>
        <taxon>Alphaproteobacteria</taxon>
        <taxon>Rhodobacterales</taxon>
        <taxon>Paracoccaceae</taxon>
        <taxon>Rhodosalinus</taxon>
    </lineage>
</organism>
<sequence>MPRETRKILCPVNLRHVKLEQNAYEEACEMAVRRGAELIVATIAPEMERNLNIRDSEAYWSGELRKFVAEHPPGPVDPRLVVRKGAVHRQIVRLADEEKVDLIVMEAANPRIQDYLLGTTASHVAAHASCSVYLVRTP</sequence>
<dbReference type="Proteomes" id="UP000253370">
    <property type="component" value="Unassembled WGS sequence"/>
</dbReference>